<feature type="domain" description="Peptidase S9 prolyl oligopeptidase catalytic" evidence="5">
    <location>
        <begin position="499"/>
        <end position="702"/>
    </location>
</feature>
<proteinExistence type="predicted"/>
<keyword evidence="1" id="KW-0645">Protease</keyword>
<evidence type="ECO:0000313" key="7">
    <source>
        <dbReference type="EMBL" id="GAA4352581.1"/>
    </source>
</evidence>
<keyword evidence="3" id="KW-0720">Serine protease</keyword>
<keyword evidence="2" id="KW-0378">Hydrolase</keyword>
<feature type="signal peptide" evidence="4">
    <location>
        <begin position="1"/>
        <end position="25"/>
    </location>
</feature>
<dbReference type="InterPro" id="IPR029058">
    <property type="entry name" value="AB_hydrolase_fold"/>
</dbReference>
<dbReference type="Proteomes" id="UP001501294">
    <property type="component" value="Unassembled WGS sequence"/>
</dbReference>
<dbReference type="PANTHER" id="PTHR42881:SF13">
    <property type="entry name" value="PROLYL ENDOPEPTIDASE"/>
    <property type="match status" value="1"/>
</dbReference>
<dbReference type="InterPro" id="IPR051167">
    <property type="entry name" value="Prolyl_oligopep/macrocyclase"/>
</dbReference>
<feature type="domain" description="Peptidase S9A N-terminal" evidence="6">
    <location>
        <begin position="26"/>
        <end position="433"/>
    </location>
</feature>
<dbReference type="InterPro" id="IPR023302">
    <property type="entry name" value="Pept_S9A_N"/>
</dbReference>
<dbReference type="Pfam" id="PF02897">
    <property type="entry name" value="Peptidase_S9_N"/>
    <property type="match status" value="1"/>
</dbReference>
<dbReference type="PANTHER" id="PTHR42881">
    <property type="entry name" value="PROLYL ENDOPEPTIDASE"/>
    <property type="match status" value="1"/>
</dbReference>
<gene>
    <name evidence="7" type="ORF">GCM10023150_20350</name>
</gene>
<dbReference type="RefSeq" id="WP_223579480.1">
    <property type="nucleotide sequence ID" value="NZ_BAABFU010000003.1"/>
</dbReference>
<evidence type="ECO:0000256" key="2">
    <source>
        <dbReference type="ARBA" id="ARBA00022801"/>
    </source>
</evidence>
<name>A0ABP8I6Y3_9GAMM</name>
<dbReference type="Gene3D" id="2.130.10.120">
    <property type="entry name" value="Prolyl oligopeptidase, N-terminal domain"/>
    <property type="match status" value="1"/>
</dbReference>
<dbReference type="InterPro" id="IPR002470">
    <property type="entry name" value="Peptidase_S9A"/>
</dbReference>
<protein>
    <submittedName>
        <fullName evidence="7">Prolyl oligopeptidase family serine peptidase</fullName>
    </submittedName>
</protein>
<keyword evidence="4" id="KW-0732">Signal</keyword>
<dbReference type="Gene3D" id="3.40.50.1820">
    <property type="entry name" value="alpha/beta hydrolase"/>
    <property type="match status" value="1"/>
</dbReference>
<comment type="caution">
    <text evidence="7">The sequence shown here is derived from an EMBL/GenBank/DDBJ whole genome shotgun (WGS) entry which is preliminary data.</text>
</comment>
<dbReference type="SUPFAM" id="SSF50993">
    <property type="entry name" value="Peptidase/esterase 'gauge' domain"/>
    <property type="match status" value="1"/>
</dbReference>
<dbReference type="PRINTS" id="PR00862">
    <property type="entry name" value="PROLIGOPTASE"/>
</dbReference>
<evidence type="ECO:0000256" key="4">
    <source>
        <dbReference type="SAM" id="SignalP"/>
    </source>
</evidence>
<evidence type="ECO:0000313" key="8">
    <source>
        <dbReference type="Proteomes" id="UP001501294"/>
    </source>
</evidence>
<evidence type="ECO:0000259" key="6">
    <source>
        <dbReference type="Pfam" id="PF02897"/>
    </source>
</evidence>
<dbReference type="SUPFAM" id="SSF53474">
    <property type="entry name" value="alpha/beta-Hydrolases"/>
    <property type="match status" value="1"/>
</dbReference>
<reference evidence="8" key="1">
    <citation type="journal article" date="2019" name="Int. J. Syst. Evol. Microbiol.">
        <title>The Global Catalogue of Microorganisms (GCM) 10K type strain sequencing project: providing services to taxonomists for standard genome sequencing and annotation.</title>
        <authorList>
            <consortium name="The Broad Institute Genomics Platform"/>
            <consortium name="The Broad Institute Genome Sequencing Center for Infectious Disease"/>
            <person name="Wu L."/>
            <person name="Ma J."/>
        </authorList>
    </citation>
    <scope>NUCLEOTIDE SEQUENCE [LARGE SCALE GENOMIC DNA]</scope>
    <source>
        <strain evidence="8">JCM 17727</strain>
    </source>
</reference>
<evidence type="ECO:0000256" key="1">
    <source>
        <dbReference type="ARBA" id="ARBA00022670"/>
    </source>
</evidence>
<evidence type="ECO:0000256" key="3">
    <source>
        <dbReference type="ARBA" id="ARBA00022825"/>
    </source>
</evidence>
<dbReference type="EMBL" id="BAABFU010000003">
    <property type="protein sequence ID" value="GAA4352581.1"/>
    <property type="molecule type" value="Genomic_DNA"/>
</dbReference>
<accession>A0ABP8I6Y3</accession>
<dbReference type="InterPro" id="IPR001375">
    <property type="entry name" value="Peptidase_S9_cat"/>
</dbReference>
<dbReference type="Pfam" id="PF00326">
    <property type="entry name" value="Peptidase_S9"/>
    <property type="match status" value="1"/>
</dbReference>
<evidence type="ECO:0000259" key="5">
    <source>
        <dbReference type="Pfam" id="PF00326"/>
    </source>
</evidence>
<organism evidence="7 8">
    <name type="scientific">Kangiella taiwanensis</name>
    <dbReference type="NCBI Taxonomy" id="1079179"/>
    <lineage>
        <taxon>Bacteria</taxon>
        <taxon>Pseudomonadati</taxon>
        <taxon>Pseudomonadota</taxon>
        <taxon>Gammaproteobacteria</taxon>
        <taxon>Kangiellales</taxon>
        <taxon>Kangiellaceae</taxon>
        <taxon>Kangiella</taxon>
    </lineage>
</organism>
<keyword evidence="8" id="KW-1185">Reference proteome</keyword>
<feature type="chain" id="PRO_5045592152" evidence="4">
    <location>
        <begin position="26"/>
        <end position="704"/>
    </location>
</feature>
<sequence length="704" mass="79675">MNKRLIASLVIGSVASVGVMTQSMAKDTQKTSKVDDPYIWLEEVEGEKALNWVEEQNEKSLGYLMSKPLYKELYEKNLEVYNSDERIPYVGQMGDYFYNFWRDDENPRGLWRRTTLEEYQKEDPEWEIILNLDELAEKEDENWVYKGSNCLYPTYDRCLINLSRGGADATVVREFDIESKSFVKDGFQLPEAKSSLSWIDKDTLYVGTDFGEGSMTDSGYPRIVKTWKRGQPIEKAKTVFEGEKENVWIGAMVSHDGDDKYKIIYQGLDFYTSEIFLVTDDGLKKLDRPKDSSFSGVINGQLLLELKSDWTVGDKTYKQASLLSISMDDFVAGKKNFTEVLVPDARTSIASVSSTKDHVLITTLKDVSSELYRYTFKGGKWSHEKIDMPDLGTLSVTGTSDEHNNFFINYQNFLTPSSLYYFDAAKDSASVLKSLPAFFDASPYKVEQKFAEAKDGTKVPYFLIMAKDTELDGKNPTLLYGYGGFEVSLRPSYSATVGIDWLEQGGVYALANIRGGGEYGPAWHQAALKKNRHIAFNDFITVAEHLIETKVTDNKHLGIRGGSNGGLLVGTVATMRPDLYEAVVCQVPLLDMKRFNQLLAGASWMGEYGNPDNEDEWNYIKTYSPYHNVHKDVDYPKIFFTTSTRDDRVHPGHARKMVAKMMNQGHDLLYYENTEGGHGGAANNEQSAKLNALIYTYLADQLMD</sequence>